<dbReference type="Pfam" id="PF24758">
    <property type="entry name" value="LRR_At5g56370"/>
    <property type="match status" value="1"/>
</dbReference>
<dbReference type="Pfam" id="PF07723">
    <property type="entry name" value="LRR_2"/>
    <property type="match status" value="1"/>
</dbReference>
<dbReference type="InterPro" id="IPR013101">
    <property type="entry name" value="LRR_PRU1-like"/>
</dbReference>
<comment type="caution">
    <text evidence="2">The sequence shown here is derived from an EMBL/GenBank/DDBJ whole genome shotgun (WGS) entry which is preliminary data.</text>
</comment>
<evidence type="ECO:0000259" key="1">
    <source>
        <dbReference type="SMART" id="SM00579"/>
    </source>
</evidence>
<feature type="domain" description="FBD" evidence="1">
    <location>
        <begin position="338"/>
        <end position="413"/>
    </location>
</feature>
<dbReference type="InterPro" id="IPR050232">
    <property type="entry name" value="FBL13/AtMIF1-like"/>
</dbReference>
<name>A0A8T1XM64_9BRAS</name>
<dbReference type="EMBL" id="JAEFBK010000013">
    <property type="protein sequence ID" value="KAG7535312.1"/>
    <property type="molecule type" value="Genomic_DNA"/>
</dbReference>
<evidence type="ECO:0000313" key="3">
    <source>
        <dbReference type="Proteomes" id="UP000694240"/>
    </source>
</evidence>
<evidence type="ECO:0000313" key="2">
    <source>
        <dbReference type="EMBL" id="KAG7535312.1"/>
    </source>
</evidence>
<sequence>MWLPNLKFLSWVSEAKSLQRFLNRNLPLHRAPVIESFHLNINTRGFKPEDIKLWLVIALSRHLRKLKIRYNPYSNKPNILPSSLYTCKSLVTLKLRGGIRLDVPRRVCLPSLKTLQLLFDKYFDGESLQRLLSICPILEDLEDMDLLTVNVPSLQSLSLCIPGDSGCLFNELLVINAPSLKYLKLEDLADFGHSCMIENMPYLEEAYVDVRYPDISSHIGLITSVKRLTICSETVYGDGFVFNQLEHLKLCVCTGKSNLLVRLLEDSPNLRVLDIVEMDHYDMHWKDPPITVESEPSLGNRADDYFLEMGADSFNKLFGGRKLVLGSLVVVAGSAVDECILSSLKTYNWSGYLGRRPQEKDLAVYVLGKRKILLDVPRMVSMSSLTTLQLREVIYLDGESLGRLLSICPILKDLLLDFSDTHNMGMITVIVPYLQSLSIYIPHDGLIEGLKVDTPSLKYFKIEHFNDENHSFLIEDMPKLEEAYVDVFLPDLESLIGSILSIKRLTIASEAVYVGGFVFNHLEHLKLCVGSDYAAPFPVNKYGGMDCWNQPSNVPECLLSSLQIFNWLGYLGRPVERDVAVYILENACHLKTATISIDDSHNPKLEMIKELSLASRASTTSQLILLDESD</sequence>
<feature type="domain" description="FBD" evidence="1">
    <location>
        <begin position="556"/>
        <end position="626"/>
    </location>
</feature>
<dbReference type="AlphaFoldDB" id="A0A8T1XM64"/>
<organism evidence="2 3">
    <name type="scientific">Arabidopsis thaliana x Arabidopsis arenosa</name>
    <dbReference type="NCBI Taxonomy" id="1240361"/>
    <lineage>
        <taxon>Eukaryota</taxon>
        <taxon>Viridiplantae</taxon>
        <taxon>Streptophyta</taxon>
        <taxon>Embryophyta</taxon>
        <taxon>Tracheophyta</taxon>
        <taxon>Spermatophyta</taxon>
        <taxon>Magnoliopsida</taxon>
        <taxon>eudicotyledons</taxon>
        <taxon>Gunneridae</taxon>
        <taxon>Pentapetalae</taxon>
        <taxon>rosids</taxon>
        <taxon>malvids</taxon>
        <taxon>Brassicales</taxon>
        <taxon>Brassicaceae</taxon>
        <taxon>Camelineae</taxon>
        <taxon>Arabidopsis</taxon>
    </lineage>
</organism>
<keyword evidence="3" id="KW-1185">Reference proteome</keyword>
<gene>
    <name evidence="2" type="ORF">ISN45_Aa08g027620</name>
</gene>
<proteinExistence type="predicted"/>
<reference evidence="2 3" key="1">
    <citation type="submission" date="2020-12" db="EMBL/GenBank/DDBJ databases">
        <title>Concerted genomic and epigenomic changes stabilize Arabidopsis allopolyploids.</title>
        <authorList>
            <person name="Chen Z."/>
        </authorList>
    </citation>
    <scope>NUCLEOTIDE SEQUENCE [LARGE SCALE GENOMIC DNA]</scope>
    <source>
        <strain evidence="2">Allo738</strain>
        <tissue evidence="2">Leaf</tissue>
    </source>
</reference>
<dbReference type="SMART" id="SM00579">
    <property type="entry name" value="FBD"/>
    <property type="match status" value="2"/>
</dbReference>
<dbReference type="InterPro" id="IPR055411">
    <property type="entry name" value="LRR_FXL15/At3g58940/PEG3-like"/>
</dbReference>
<accession>A0A8T1XM64</accession>
<dbReference type="PANTHER" id="PTHR31900">
    <property type="entry name" value="F-BOX/RNI SUPERFAMILY PROTEIN-RELATED"/>
    <property type="match status" value="1"/>
</dbReference>
<protein>
    <submittedName>
        <fullName evidence="2">FBD domain</fullName>
    </submittedName>
</protein>
<dbReference type="Proteomes" id="UP000694240">
    <property type="component" value="Chromosome 13"/>
</dbReference>
<dbReference type="InterPro" id="IPR006566">
    <property type="entry name" value="FBD"/>
</dbReference>
<dbReference type="Pfam" id="PF08387">
    <property type="entry name" value="FBD"/>
    <property type="match status" value="2"/>
</dbReference>
<dbReference type="PANTHER" id="PTHR31900:SF28">
    <property type="entry name" value="FBD DOMAIN-CONTAINING PROTEIN"/>
    <property type="match status" value="1"/>
</dbReference>